<sequence length="129" mass="14756">MADFSLLPLLAFRICLWKRTSKLLVLHVFELSIALPRIPKNTPQSHIALEKCHFMVQQEIVLGHIISKKGIEVYKAMVELIVKLPSPTTVKGDAKFVCDEKCQKSFEQLKQFLTTAPMVRALNWQLPLK</sequence>
<dbReference type="Proteomes" id="UP000288805">
    <property type="component" value="Unassembled WGS sequence"/>
</dbReference>
<dbReference type="SUPFAM" id="SSF56672">
    <property type="entry name" value="DNA/RNA polymerases"/>
    <property type="match status" value="1"/>
</dbReference>
<evidence type="ECO:0000313" key="1">
    <source>
        <dbReference type="EMBL" id="RVW78420.1"/>
    </source>
</evidence>
<reference evidence="1 2" key="1">
    <citation type="journal article" date="2018" name="PLoS Genet.">
        <title>Population sequencing reveals clonal diversity and ancestral inbreeding in the grapevine cultivar Chardonnay.</title>
        <authorList>
            <person name="Roach M.J."/>
            <person name="Johnson D.L."/>
            <person name="Bohlmann J."/>
            <person name="van Vuuren H.J."/>
            <person name="Jones S.J."/>
            <person name="Pretorius I.S."/>
            <person name="Schmidt S.A."/>
            <person name="Borneman A.R."/>
        </authorList>
    </citation>
    <scope>NUCLEOTIDE SEQUENCE [LARGE SCALE GENOMIC DNA]</scope>
    <source>
        <strain evidence="2">cv. Chardonnay</strain>
        <tissue evidence="1">Leaf</tissue>
    </source>
</reference>
<proteinExistence type="predicted"/>
<accession>A0A438H1D6</accession>
<comment type="caution">
    <text evidence="1">The sequence shown here is derived from an EMBL/GenBank/DDBJ whole genome shotgun (WGS) entry which is preliminary data.</text>
</comment>
<gene>
    <name evidence="1" type="ORF">CK203_051457</name>
</gene>
<organism evidence="1 2">
    <name type="scientific">Vitis vinifera</name>
    <name type="common">Grape</name>
    <dbReference type="NCBI Taxonomy" id="29760"/>
    <lineage>
        <taxon>Eukaryota</taxon>
        <taxon>Viridiplantae</taxon>
        <taxon>Streptophyta</taxon>
        <taxon>Embryophyta</taxon>
        <taxon>Tracheophyta</taxon>
        <taxon>Spermatophyta</taxon>
        <taxon>Magnoliopsida</taxon>
        <taxon>eudicotyledons</taxon>
        <taxon>Gunneridae</taxon>
        <taxon>Pentapetalae</taxon>
        <taxon>rosids</taxon>
        <taxon>Vitales</taxon>
        <taxon>Vitaceae</taxon>
        <taxon>Viteae</taxon>
        <taxon>Vitis</taxon>
    </lineage>
</organism>
<dbReference type="EMBL" id="QGNW01000296">
    <property type="protein sequence ID" value="RVW78420.1"/>
    <property type="molecule type" value="Genomic_DNA"/>
</dbReference>
<dbReference type="AlphaFoldDB" id="A0A438H1D6"/>
<protein>
    <submittedName>
        <fullName evidence="1">Uncharacterized protein</fullName>
    </submittedName>
</protein>
<name>A0A438H1D6_VITVI</name>
<evidence type="ECO:0000313" key="2">
    <source>
        <dbReference type="Proteomes" id="UP000288805"/>
    </source>
</evidence>
<dbReference type="InterPro" id="IPR043502">
    <property type="entry name" value="DNA/RNA_pol_sf"/>
</dbReference>